<keyword evidence="2" id="KW-1185">Reference proteome</keyword>
<dbReference type="Proteomes" id="UP000798488">
    <property type="component" value="Unassembled WGS sequence"/>
</dbReference>
<name>A0A9D3AWT7_9FIRM</name>
<dbReference type="EMBL" id="LSRS01000002">
    <property type="protein sequence ID" value="KAF1085870.1"/>
    <property type="molecule type" value="Genomic_DNA"/>
</dbReference>
<dbReference type="AlphaFoldDB" id="A0A9D3AWT7"/>
<reference evidence="1" key="1">
    <citation type="submission" date="2016-02" db="EMBL/GenBank/DDBJ databases">
        <title>Draft Genome Sequence of Sporotomaculum syntrophicum Strain FB, a Syntrophic Benzoate Degrader.</title>
        <authorList>
            <person name="Nobu M.K."/>
            <person name="Narihiro T."/>
            <person name="Qiu Y.-L."/>
            <person name="Ohashi A."/>
            <person name="Liu W.-T."/>
            <person name="Yuji S."/>
        </authorList>
    </citation>
    <scope>NUCLEOTIDE SEQUENCE</scope>
    <source>
        <strain evidence="1">FB</strain>
    </source>
</reference>
<protein>
    <submittedName>
        <fullName evidence="1">Uncharacterized protein</fullName>
    </submittedName>
</protein>
<proteinExistence type="predicted"/>
<evidence type="ECO:0000313" key="2">
    <source>
        <dbReference type="Proteomes" id="UP000798488"/>
    </source>
</evidence>
<accession>A0A9D3AWT7</accession>
<evidence type="ECO:0000313" key="1">
    <source>
        <dbReference type="EMBL" id="KAF1085870.1"/>
    </source>
</evidence>
<comment type="caution">
    <text evidence="1">The sequence shown here is derived from an EMBL/GenBank/DDBJ whole genome shotgun (WGS) entry which is preliminary data.</text>
</comment>
<gene>
    <name evidence="1" type="ORF">SPSYN_00599</name>
</gene>
<organism evidence="1 2">
    <name type="scientific">Sporotomaculum syntrophicum</name>
    <dbReference type="NCBI Taxonomy" id="182264"/>
    <lineage>
        <taxon>Bacteria</taxon>
        <taxon>Bacillati</taxon>
        <taxon>Bacillota</taxon>
        <taxon>Clostridia</taxon>
        <taxon>Eubacteriales</taxon>
        <taxon>Desulfallaceae</taxon>
        <taxon>Sporotomaculum</taxon>
    </lineage>
</organism>
<sequence>MTNFILTVRANIVSPKIDTLFHNQVRSAKKTYALAHHITLISICNELGTGPCHIKKLLGNCSPCSFHILLSLFFHYYSAVRAEILANTAGNALIVYLHRRRTIYPQYIGPAHAFFGTLFNAQAASFTKAWKQCPKSLFHFQGSSNKGLNHLTYPPLQYAGLPIQHRAQEPGNSVRGA</sequence>